<keyword evidence="5" id="KW-1185">Reference proteome</keyword>
<dbReference type="Pfam" id="PF17919">
    <property type="entry name" value="RT_RNaseH_2"/>
    <property type="match status" value="1"/>
</dbReference>
<evidence type="ECO:0000256" key="1">
    <source>
        <dbReference type="ARBA" id="ARBA00023268"/>
    </source>
</evidence>
<feature type="domain" description="Reverse transcriptase/retrotransposon-derived protein RNase H-like" evidence="3">
    <location>
        <begin position="196"/>
        <end position="276"/>
    </location>
</feature>
<dbReference type="InterPro" id="IPR000477">
    <property type="entry name" value="RT_dom"/>
</dbReference>
<dbReference type="FunFam" id="3.30.70.270:FF:000020">
    <property type="entry name" value="Transposon Tf2-6 polyprotein-like Protein"/>
    <property type="match status" value="1"/>
</dbReference>
<reference evidence="4 5" key="1">
    <citation type="journal article" date="2021" name="bioRxiv">
        <title>The Gossypium anomalum genome as a resource for cotton improvement and evolutionary analysis of hybrid incompatibility.</title>
        <authorList>
            <person name="Grover C.E."/>
            <person name="Yuan D."/>
            <person name="Arick M.A."/>
            <person name="Miller E.R."/>
            <person name="Hu G."/>
            <person name="Peterson D.G."/>
            <person name="Wendel J.F."/>
            <person name="Udall J.A."/>
        </authorList>
    </citation>
    <scope>NUCLEOTIDE SEQUENCE [LARGE SCALE GENOMIC DNA]</scope>
    <source>
        <strain evidence="4">JFW-Udall</strain>
        <tissue evidence="4">Leaf</tissue>
    </source>
</reference>
<dbReference type="SUPFAM" id="SSF56672">
    <property type="entry name" value="DNA/RNA polymerases"/>
    <property type="match status" value="1"/>
</dbReference>
<sequence length="386" mass="44346">MSTWGALVLFVKKKDETMRMCIDYRQLNKLTINNKYPLSRIDDLFSQFRGASVFSNIDLCLGYHQLRVKEADVHKIAFRTRYGHYEFLVVPFGLTNAPAAFMDLMNRTEDEHDEHLRVVLQILREKQLHAKFISFEGIQVDPYKIKAVLDWKRPKNVSEICSFLGLASYYRRFVKGFSLIAAPLTKLLHKRVPFVWKDAQQESFEKLKTVLTQSPVLIQPELGKDFVVYSDTLHVGLGCVLMQDSKVVAYVSRQLKTHEVSYPTHDLELATVDCTIKYHLGKANVVADELSRRAMTNLRVMFTGLSLLDDESLLVELQVKLTWIEQIRGKQLEDKSLEVRFRQVENGGTTDFGVNSDGVLYFCGRICVSNNEDLRQSILREAHSSA</sequence>
<dbReference type="PANTHER" id="PTHR37984:SF5">
    <property type="entry name" value="PROTEIN NYNRIN-LIKE"/>
    <property type="match status" value="1"/>
</dbReference>
<feature type="domain" description="Reverse transcriptase" evidence="2">
    <location>
        <begin position="11"/>
        <end position="115"/>
    </location>
</feature>
<dbReference type="Gene3D" id="3.30.70.270">
    <property type="match status" value="2"/>
</dbReference>
<accession>A0A8J5ZCV7</accession>
<protein>
    <recommendedName>
        <fullName evidence="6">Reverse transcriptase/retrotransposon-derived protein RNase H-like domain-containing protein</fullName>
    </recommendedName>
</protein>
<evidence type="ECO:0008006" key="6">
    <source>
        <dbReference type="Google" id="ProtNLM"/>
    </source>
</evidence>
<comment type="caution">
    <text evidence="4">The sequence shown here is derived from an EMBL/GenBank/DDBJ whole genome shotgun (WGS) entry which is preliminary data.</text>
</comment>
<dbReference type="OrthoDB" id="981817at2759"/>
<evidence type="ECO:0000259" key="3">
    <source>
        <dbReference type="Pfam" id="PF17919"/>
    </source>
</evidence>
<gene>
    <name evidence="4" type="ORF">CXB51_010191</name>
</gene>
<keyword evidence="1" id="KW-0511">Multifunctional enzyme</keyword>
<dbReference type="GO" id="GO:0003824">
    <property type="term" value="F:catalytic activity"/>
    <property type="evidence" value="ECO:0007669"/>
    <property type="project" value="UniProtKB-KW"/>
</dbReference>
<evidence type="ECO:0000313" key="4">
    <source>
        <dbReference type="EMBL" id="KAG8492925.1"/>
    </source>
</evidence>
<proteinExistence type="predicted"/>
<dbReference type="EMBL" id="JAHUZN010000005">
    <property type="protein sequence ID" value="KAG8492925.1"/>
    <property type="molecule type" value="Genomic_DNA"/>
</dbReference>
<dbReference type="Pfam" id="PF00078">
    <property type="entry name" value="RVT_1"/>
    <property type="match status" value="1"/>
</dbReference>
<evidence type="ECO:0000313" key="5">
    <source>
        <dbReference type="Proteomes" id="UP000701853"/>
    </source>
</evidence>
<dbReference type="PANTHER" id="PTHR37984">
    <property type="entry name" value="PROTEIN CBG26694"/>
    <property type="match status" value="1"/>
</dbReference>
<dbReference type="Gene3D" id="3.10.10.10">
    <property type="entry name" value="HIV Type 1 Reverse Transcriptase, subunit A, domain 1"/>
    <property type="match status" value="1"/>
</dbReference>
<dbReference type="InterPro" id="IPR043128">
    <property type="entry name" value="Rev_trsase/Diguanyl_cyclase"/>
</dbReference>
<evidence type="ECO:0000259" key="2">
    <source>
        <dbReference type="Pfam" id="PF00078"/>
    </source>
</evidence>
<organism evidence="4 5">
    <name type="scientific">Gossypium anomalum</name>
    <dbReference type="NCBI Taxonomy" id="47600"/>
    <lineage>
        <taxon>Eukaryota</taxon>
        <taxon>Viridiplantae</taxon>
        <taxon>Streptophyta</taxon>
        <taxon>Embryophyta</taxon>
        <taxon>Tracheophyta</taxon>
        <taxon>Spermatophyta</taxon>
        <taxon>Magnoliopsida</taxon>
        <taxon>eudicotyledons</taxon>
        <taxon>Gunneridae</taxon>
        <taxon>Pentapetalae</taxon>
        <taxon>rosids</taxon>
        <taxon>malvids</taxon>
        <taxon>Malvales</taxon>
        <taxon>Malvaceae</taxon>
        <taxon>Malvoideae</taxon>
        <taxon>Gossypium</taxon>
    </lineage>
</organism>
<dbReference type="InterPro" id="IPR050951">
    <property type="entry name" value="Retrovirus_Pol_polyprotein"/>
</dbReference>
<dbReference type="Proteomes" id="UP000701853">
    <property type="component" value="Chromosome 5"/>
</dbReference>
<name>A0A8J5ZCV7_9ROSI</name>
<dbReference type="InterPro" id="IPR043502">
    <property type="entry name" value="DNA/RNA_pol_sf"/>
</dbReference>
<dbReference type="InterPro" id="IPR041577">
    <property type="entry name" value="RT_RNaseH_2"/>
</dbReference>
<dbReference type="CDD" id="cd01647">
    <property type="entry name" value="RT_LTR"/>
    <property type="match status" value="1"/>
</dbReference>
<dbReference type="AlphaFoldDB" id="A0A8J5ZCV7"/>